<dbReference type="EMBL" id="CM007384">
    <property type="protein sequence ID" value="ONK73794.1"/>
    <property type="molecule type" value="Genomic_DNA"/>
</dbReference>
<keyword evidence="3" id="KW-1185">Reference proteome</keyword>
<sequence>MITKLKEEVGHLQHDILERDDRIRYLSEEEADKRERLNAQECKVEVALACKIGFDFLLGLIPLESRPSPNCLHYPSRVANCLDILKEIEMKGGRLVLDVENGDEGGEESAESFKVDSWVSRPKGDQDKEDALASPQPTPTPEPSSVLRSPTPNPS</sequence>
<proteinExistence type="predicted"/>
<dbReference type="Proteomes" id="UP000243459">
    <property type="component" value="Chromosome 4"/>
</dbReference>
<feature type="region of interest" description="Disordered" evidence="1">
    <location>
        <begin position="99"/>
        <end position="155"/>
    </location>
</feature>
<dbReference type="Gramene" id="ONK73794">
    <property type="protein sequence ID" value="ONK73794"/>
    <property type="gene ID" value="A4U43_C04F35430"/>
</dbReference>
<feature type="compositionally biased region" description="Polar residues" evidence="1">
    <location>
        <begin position="146"/>
        <end position="155"/>
    </location>
</feature>
<feature type="compositionally biased region" description="Basic and acidic residues" evidence="1">
    <location>
        <begin position="122"/>
        <end position="131"/>
    </location>
</feature>
<name>A0A5P1F6Q6_ASPOF</name>
<evidence type="ECO:0000256" key="1">
    <source>
        <dbReference type="SAM" id="MobiDB-lite"/>
    </source>
</evidence>
<protein>
    <submittedName>
        <fullName evidence="2">Uncharacterized protein</fullName>
    </submittedName>
</protein>
<organism evidence="2 3">
    <name type="scientific">Asparagus officinalis</name>
    <name type="common">Garden asparagus</name>
    <dbReference type="NCBI Taxonomy" id="4686"/>
    <lineage>
        <taxon>Eukaryota</taxon>
        <taxon>Viridiplantae</taxon>
        <taxon>Streptophyta</taxon>
        <taxon>Embryophyta</taxon>
        <taxon>Tracheophyta</taxon>
        <taxon>Spermatophyta</taxon>
        <taxon>Magnoliopsida</taxon>
        <taxon>Liliopsida</taxon>
        <taxon>Asparagales</taxon>
        <taxon>Asparagaceae</taxon>
        <taxon>Asparagoideae</taxon>
        <taxon>Asparagus</taxon>
    </lineage>
</organism>
<reference evidence="3" key="1">
    <citation type="journal article" date="2017" name="Nat. Commun.">
        <title>The asparagus genome sheds light on the origin and evolution of a young Y chromosome.</title>
        <authorList>
            <person name="Harkess A."/>
            <person name="Zhou J."/>
            <person name="Xu C."/>
            <person name="Bowers J.E."/>
            <person name="Van der Hulst R."/>
            <person name="Ayyampalayam S."/>
            <person name="Mercati F."/>
            <person name="Riccardi P."/>
            <person name="McKain M.R."/>
            <person name="Kakrana A."/>
            <person name="Tang H."/>
            <person name="Ray J."/>
            <person name="Groenendijk J."/>
            <person name="Arikit S."/>
            <person name="Mathioni S.M."/>
            <person name="Nakano M."/>
            <person name="Shan H."/>
            <person name="Telgmann-Rauber A."/>
            <person name="Kanno A."/>
            <person name="Yue Z."/>
            <person name="Chen H."/>
            <person name="Li W."/>
            <person name="Chen Y."/>
            <person name="Xu X."/>
            <person name="Zhang Y."/>
            <person name="Luo S."/>
            <person name="Chen H."/>
            <person name="Gao J."/>
            <person name="Mao Z."/>
            <person name="Pires J.C."/>
            <person name="Luo M."/>
            <person name="Kudrna D."/>
            <person name="Wing R.A."/>
            <person name="Meyers B.C."/>
            <person name="Yi K."/>
            <person name="Kong H."/>
            <person name="Lavrijsen P."/>
            <person name="Sunseri F."/>
            <person name="Falavigna A."/>
            <person name="Ye Y."/>
            <person name="Leebens-Mack J.H."/>
            <person name="Chen G."/>
        </authorList>
    </citation>
    <scope>NUCLEOTIDE SEQUENCE [LARGE SCALE GENOMIC DNA]</scope>
    <source>
        <strain evidence="3">cv. DH0086</strain>
    </source>
</reference>
<evidence type="ECO:0000313" key="2">
    <source>
        <dbReference type="EMBL" id="ONK73794.1"/>
    </source>
</evidence>
<gene>
    <name evidence="2" type="ORF">A4U43_C04F35430</name>
</gene>
<accession>A0A5P1F6Q6</accession>
<evidence type="ECO:0000313" key="3">
    <source>
        <dbReference type="Proteomes" id="UP000243459"/>
    </source>
</evidence>
<feature type="compositionally biased region" description="Acidic residues" evidence="1">
    <location>
        <begin position="100"/>
        <end position="110"/>
    </location>
</feature>
<dbReference type="AlphaFoldDB" id="A0A5P1F6Q6"/>